<dbReference type="EMBL" id="JANEYF010003206">
    <property type="protein sequence ID" value="KAJ8938287.1"/>
    <property type="molecule type" value="Genomic_DNA"/>
</dbReference>
<dbReference type="Pfam" id="PF03221">
    <property type="entry name" value="HTH_Tnp_Tc5"/>
    <property type="match status" value="1"/>
</dbReference>
<evidence type="ECO:0000313" key="5">
    <source>
        <dbReference type="EMBL" id="KAJ8938287.1"/>
    </source>
</evidence>
<organism evidence="5 6">
    <name type="scientific">Rhamnusium bicolor</name>
    <dbReference type="NCBI Taxonomy" id="1586634"/>
    <lineage>
        <taxon>Eukaryota</taxon>
        <taxon>Metazoa</taxon>
        <taxon>Ecdysozoa</taxon>
        <taxon>Arthropoda</taxon>
        <taxon>Hexapoda</taxon>
        <taxon>Insecta</taxon>
        <taxon>Pterygota</taxon>
        <taxon>Neoptera</taxon>
        <taxon>Endopterygota</taxon>
        <taxon>Coleoptera</taxon>
        <taxon>Polyphaga</taxon>
        <taxon>Cucujiformia</taxon>
        <taxon>Chrysomeloidea</taxon>
        <taxon>Cerambycidae</taxon>
        <taxon>Lepturinae</taxon>
        <taxon>Rhagiini</taxon>
        <taxon>Rhamnusium</taxon>
    </lineage>
</organism>
<evidence type="ECO:0000259" key="4">
    <source>
        <dbReference type="PROSITE" id="PS51253"/>
    </source>
</evidence>
<comment type="subcellular location">
    <subcellularLocation>
        <location evidence="1">Nucleus</location>
    </subcellularLocation>
</comment>
<dbReference type="SUPFAM" id="SSF46689">
    <property type="entry name" value="Homeodomain-like"/>
    <property type="match status" value="1"/>
</dbReference>
<evidence type="ECO:0000256" key="2">
    <source>
        <dbReference type="ARBA" id="ARBA00023125"/>
    </source>
</evidence>
<dbReference type="Proteomes" id="UP001162156">
    <property type="component" value="Unassembled WGS sequence"/>
</dbReference>
<sequence length="231" mass="26502">MNEEMMLISNTMPKHPKRKFHQYSDENLQKAIEAVRNGAKIRETCRNYAIPRGTLQDRLQGRVPNKARQMGPDPYLSLENENKIVQWILQLAKCGFPIKKQELISTVQKIVLVEKIKTPFKNGKPGQKWYKSFLQRHPQVSARTAESINKSRAKITKEYIKSWFQELQNFLQEKSASGILVSPSRIFKAEESGFTDGRLCPPCIVYPYVKPPRAVAESMPPKWILGKSDSG</sequence>
<protein>
    <recommendedName>
        <fullName evidence="4">HTH CENPB-type domain-containing protein</fullName>
    </recommendedName>
</protein>
<keyword evidence="2" id="KW-0238">DNA-binding</keyword>
<proteinExistence type="predicted"/>
<evidence type="ECO:0000313" key="6">
    <source>
        <dbReference type="Proteomes" id="UP001162156"/>
    </source>
</evidence>
<dbReference type="InterPro" id="IPR007889">
    <property type="entry name" value="HTH_Psq"/>
</dbReference>
<comment type="caution">
    <text evidence="5">The sequence shown here is derived from an EMBL/GenBank/DDBJ whole genome shotgun (WGS) entry which is preliminary data.</text>
</comment>
<evidence type="ECO:0000256" key="3">
    <source>
        <dbReference type="ARBA" id="ARBA00023242"/>
    </source>
</evidence>
<dbReference type="Pfam" id="PF05225">
    <property type="entry name" value="HTH_psq"/>
    <property type="match status" value="1"/>
</dbReference>
<dbReference type="Gene3D" id="1.10.10.60">
    <property type="entry name" value="Homeodomain-like"/>
    <property type="match status" value="1"/>
</dbReference>
<feature type="domain" description="HTH CENPB-type" evidence="4">
    <location>
        <begin position="68"/>
        <end position="143"/>
    </location>
</feature>
<dbReference type="AlphaFoldDB" id="A0AAV8XIJ8"/>
<accession>A0AAV8XIJ8</accession>
<dbReference type="InterPro" id="IPR009057">
    <property type="entry name" value="Homeodomain-like_sf"/>
</dbReference>
<dbReference type="GO" id="GO:0003677">
    <property type="term" value="F:DNA binding"/>
    <property type="evidence" value="ECO:0007669"/>
    <property type="project" value="UniProtKB-KW"/>
</dbReference>
<dbReference type="PROSITE" id="PS51253">
    <property type="entry name" value="HTH_CENPB"/>
    <property type="match status" value="1"/>
</dbReference>
<keyword evidence="3" id="KW-0539">Nucleus</keyword>
<reference evidence="5" key="1">
    <citation type="journal article" date="2023" name="Insect Mol. Biol.">
        <title>Genome sequencing provides insights into the evolution of gene families encoding plant cell wall-degrading enzymes in longhorned beetles.</title>
        <authorList>
            <person name="Shin N.R."/>
            <person name="Okamura Y."/>
            <person name="Kirsch R."/>
            <person name="Pauchet Y."/>
        </authorList>
    </citation>
    <scope>NUCLEOTIDE SEQUENCE</scope>
    <source>
        <strain evidence="5">RBIC_L_NR</strain>
    </source>
</reference>
<dbReference type="GO" id="GO:0005634">
    <property type="term" value="C:nucleus"/>
    <property type="evidence" value="ECO:0007669"/>
    <property type="project" value="UniProtKB-SubCell"/>
</dbReference>
<gene>
    <name evidence="5" type="ORF">NQ314_011539</name>
</gene>
<name>A0AAV8XIJ8_9CUCU</name>
<evidence type="ECO:0000256" key="1">
    <source>
        <dbReference type="ARBA" id="ARBA00004123"/>
    </source>
</evidence>
<keyword evidence="6" id="KW-1185">Reference proteome</keyword>
<dbReference type="InterPro" id="IPR006600">
    <property type="entry name" value="HTH_CenpB_DNA-bd_dom"/>
</dbReference>